<proteinExistence type="predicted"/>
<gene>
    <name evidence="1" type="ORF">Indivirus_2_66</name>
</gene>
<name>A0A1V0SDA1_9VIRU</name>
<accession>A0A1V0SDA1</accession>
<sequence length="111" mass="13103">MNTQVIFECPLTKYQIEYIINNQNQTALFNMVYSDYKNTKAFLSLLRTSIDQLKSKNIIYIMQCVSVDEWKRYLENKTSWKIENENIIQQVCMIKCPVNDFLENYGVGIGL</sequence>
<reference evidence="1" key="1">
    <citation type="journal article" date="2017" name="Science">
        <title>Giant viruses with an expanded complement of translation system components.</title>
        <authorList>
            <person name="Schulz F."/>
            <person name="Yutin N."/>
            <person name="Ivanova N.N."/>
            <person name="Ortega D.R."/>
            <person name="Lee T.K."/>
            <person name="Vierheilig J."/>
            <person name="Daims H."/>
            <person name="Horn M."/>
            <person name="Wagner M."/>
            <person name="Jensen G.J."/>
            <person name="Kyrpides N.C."/>
            <person name="Koonin E.V."/>
            <person name="Woyke T."/>
        </authorList>
    </citation>
    <scope>NUCLEOTIDE SEQUENCE</scope>
    <source>
        <strain evidence="1">ILV1</strain>
    </source>
</reference>
<dbReference type="EMBL" id="KY684086">
    <property type="protein sequence ID" value="ARF09687.1"/>
    <property type="molecule type" value="Genomic_DNA"/>
</dbReference>
<organism evidence="1">
    <name type="scientific">Indivirus ILV1</name>
    <dbReference type="NCBI Taxonomy" id="1977633"/>
    <lineage>
        <taxon>Viruses</taxon>
        <taxon>Varidnaviria</taxon>
        <taxon>Bamfordvirae</taxon>
        <taxon>Nucleocytoviricota</taxon>
        <taxon>Megaviricetes</taxon>
        <taxon>Imitervirales</taxon>
        <taxon>Mimiviridae</taxon>
        <taxon>Klosneuvirinae</taxon>
        <taxon>Indivirus</taxon>
    </lineage>
</organism>
<evidence type="ECO:0000313" key="1">
    <source>
        <dbReference type="EMBL" id="ARF09687.1"/>
    </source>
</evidence>
<protein>
    <submittedName>
        <fullName evidence="1">Uncharacterized protein</fullName>
    </submittedName>
</protein>